<feature type="compositionally biased region" description="Polar residues" evidence="1">
    <location>
        <begin position="600"/>
        <end position="609"/>
    </location>
</feature>
<dbReference type="InterPro" id="IPR050879">
    <property type="entry name" value="Acyltransferase_3"/>
</dbReference>
<feature type="transmembrane region" description="Helical" evidence="2">
    <location>
        <begin position="308"/>
        <end position="328"/>
    </location>
</feature>
<keyword evidence="5" id="KW-1185">Reference proteome</keyword>
<keyword evidence="2" id="KW-0812">Transmembrane</keyword>
<gene>
    <name evidence="4" type="ORF">PV06_03695</name>
</gene>
<sequence length="623" mass="69430">MAEKQHHPQQSQHGGFDVDHEAHYNETVAAGTAPLGPISTAAQAHHDLTSTVVDKVPVWYGSLSNVRSFGRFNPLTSFKRIMYALIPSFITTPSATTPSKSGISALDGLRGIACLFVFGEHYVICYQSRDTQVWIMRVPFIRLIYYGKAAVFLFFVISGYVLSVKPLRLIRSKSYLELHKTISSSFLRRAIRLYLPCLIASFIACNLTSLGFFDNASVVYKHFSQFIFLKERPPPRVSFTSQWRGYLNNADFIFSGTIPWDKDTNVLNYHSYDDHQWTIPKEFQSSMAVFALLVTTSRMRPFFRMATIFSLAVYGMCTARLYTALFFAGMVCAELDLIRAAYYADYQAHHGGRGGLLHKVMHLPDAWYKCMWISLFTVGVWMISSPQEIQRTPNYLPALLASWGIWWPDDKLLTFGSILVVWSVATCPSLGPLFNNPFVAYLGKISYALYLVHGTVIKSIGYNVLPRTLRLATGAGADVELNAEWWATVSNSNKVVAYLLGLSCVGTVCFWMSDLFWRFVDIPCVNFARAVENYLTRGADTNEESLMLLPRSNPRTPSVGGVGGVGGGQRAVSLNNGGSRDVSLSSSSIEQHQHQQYSSNPVSPATSNAMAALGVQNQKRKNG</sequence>
<dbReference type="HOGENOM" id="CLU_005679_13_5_1"/>
<evidence type="ECO:0000256" key="1">
    <source>
        <dbReference type="SAM" id="MobiDB-lite"/>
    </source>
</evidence>
<feature type="transmembrane region" description="Helical" evidence="2">
    <location>
        <begin position="193"/>
        <end position="213"/>
    </location>
</feature>
<evidence type="ECO:0000313" key="5">
    <source>
        <dbReference type="Proteomes" id="UP000053342"/>
    </source>
</evidence>
<dbReference type="AlphaFoldDB" id="A0A0D2C650"/>
<proteinExistence type="predicted"/>
<name>A0A0D2C650_9EURO</name>
<dbReference type="GO" id="GO:0016747">
    <property type="term" value="F:acyltransferase activity, transferring groups other than amino-acyl groups"/>
    <property type="evidence" value="ECO:0007669"/>
    <property type="project" value="InterPro"/>
</dbReference>
<feature type="region of interest" description="Disordered" evidence="1">
    <location>
        <begin position="576"/>
        <end position="623"/>
    </location>
</feature>
<dbReference type="VEuPathDB" id="FungiDB:PV06_03695"/>
<reference evidence="4 5" key="1">
    <citation type="submission" date="2015-01" db="EMBL/GenBank/DDBJ databases">
        <title>The Genome Sequence of Exophiala oligosperma CBS72588.</title>
        <authorList>
            <consortium name="The Broad Institute Genomics Platform"/>
            <person name="Cuomo C."/>
            <person name="de Hoog S."/>
            <person name="Gorbushina A."/>
            <person name="Stielow B."/>
            <person name="Teixiera M."/>
            <person name="Abouelleil A."/>
            <person name="Chapman S.B."/>
            <person name="Priest M."/>
            <person name="Young S.K."/>
            <person name="Wortman J."/>
            <person name="Nusbaum C."/>
            <person name="Birren B."/>
        </authorList>
    </citation>
    <scope>NUCLEOTIDE SEQUENCE [LARGE SCALE GENOMIC DNA]</scope>
    <source>
        <strain evidence="4 5">CBS 72588</strain>
    </source>
</reference>
<feature type="transmembrane region" description="Helical" evidence="2">
    <location>
        <begin position="143"/>
        <end position="162"/>
    </location>
</feature>
<evidence type="ECO:0000313" key="4">
    <source>
        <dbReference type="EMBL" id="KIW45297.1"/>
    </source>
</evidence>
<feature type="domain" description="Acyltransferase 3" evidence="3">
    <location>
        <begin position="104"/>
        <end position="467"/>
    </location>
</feature>
<protein>
    <recommendedName>
        <fullName evidence="3">Acyltransferase 3 domain-containing protein</fullName>
    </recommendedName>
</protein>
<dbReference type="RefSeq" id="XP_016265513.1">
    <property type="nucleotide sequence ID" value="XM_016404508.1"/>
</dbReference>
<feature type="transmembrane region" description="Helical" evidence="2">
    <location>
        <begin position="495"/>
        <end position="513"/>
    </location>
</feature>
<dbReference type="Pfam" id="PF01757">
    <property type="entry name" value="Acyl_transf_3"/>
    <property type="match status" value="1"/>
</dbReference>
<dbReference type="PANTHER" id="PTHR23028">
    <property type="entry name" value="ACETYLTRANSFERASE"/>
    <property type="match status" value="1"/>
</dbReference>
<feature type="compositionally biased region" description="Low complexity" evidence="1">
    <location>
        <begin position="583"/>
        <end position="599"/>
    </location>
</feature>
<evidence type="ECO:0000256" key="2">
    <source>
        <dbReference type="SAM" id="Phobius"/>
    </source>
</evidence>
<organism evidence="4 5">
    <name type="scientific">Exophiala oligosperma</name>
    <dbReference type="NCBI Taxonomy" id="215243"/>
    <lineage>
        <taxon>Eukaryota</taxon>
        <taxon>Fungi</taxon>
        <taxon>Dikarya</taxon>
        <taxon>Ascomycota</taxon>
        <taxon>Pezizomycotina</taxon>
        <taxon>Eurotiomycetes</taxon>
        <taxon>Chaetothyriomycetidae</taxon>
        <taxon>Chaetothyriales</taxon>
        <taxon>Herpotrichiellaceae</taxon>
        <taxon>Exophiala</taxon>
    </lineage>
</organism>
<accession>A0A0D2C650</accession>
<dbReference type="PANTHER" id="PTHR23028:SF134">
    <property type="entry name" value="PUTATIVE (AFU_ORTHOLOGUE AFUA_4G08520)-RELATED"/>
    <property type="match status" value="1"/>
</dbReference>
<dbReference type="InterPro" id="IPR002656">
    <property type="entry name" value="Acyl_transf_3_dom"/>
</dbReference>
<dbReference type="Proteomes" id="UP000053342">
    <property type="component" value="Unassembled WGS sequence"/>
</dbReference>
<dbReference type="GeneID" id="27355769"/>
<keyword evidence="2" id="KW-0472">Membrane</keyword>
<feature type="transmembrane region" description="Helical" evidence="2">
    <location>
        <begin position="412"/>
        <end position="434"/>
    </location>
</feature>
<evidence type="ECO:0000259" key="3">
    <source>
        <dbReference type="Pfam" id="PF01757"/>
    </source>
</evidence>
<keyword evidence="2" id="KW-1133">Transmembrane helix</keyword>
<dbReference type="EMBL" id="KN847334">
    <property type="protein sequence ID" value="KIW45297.1"/>
    <property type="molecule type" value="Genomic_DNA"/>
</dbReference>
<dbReference type="OrthoDB" id="5819582at2759"/>